<evidence type="ECO:0000256" key="7">
    <source>
        <dbReference type="SAM" id="Phobius"/>
    </source>
</evidence>
<protein>
    <submittedName>
        <fullName evidence="8">Chromate transporter</fullName>
    </submittedName>
</protein>
<feature type="transmembrane region" description="Helical" evidence="7">
    <location>
        <begin position="34"/>
        <end position="51"/>
    </location>
</feature>
<evidence type="ECO:0000256" key="3">
    <source>
        <dbReference type="ARBA" id="ARBA00022475"/>
    </source>
</evidence>
<comment type="subcellular location">
    <subcellularLocation>
        <location evidence="1">Cell membrane</location>
        <topology evidence="1">Multi-pass membrane protein</topology>
    </subcellularLocation>
</comment>
<evidence type="ECO:0000313" key="9">
    <source>
        <dbReference type="Proteomes" id="UP001059480"/>
    </source>
</evidence>
<organism evidence="8 9">
    <name type="scientific">Granulicatella seriolae</name>
    <dbReference type="NCBI Taxonomy" id="2967226"/>
    <lineage>
        <taxon>Bacteria</taxon>
        <taxon>Bacillati</taxon>
        <taxon>Bacillota</taxon>
        <taxon>Bacilli</taxon>
        <taxon>Lactobacillales</taxon>
        <taxon>Carnobacteriaceae</taxon>
        <taxon>Granulicatella</taxon>
    </lineage>
</organism>
<evidence type="ECO:0000256" key="1">
    <source>
        <dbReference type="ARBA" id="ARBA00004651"/>
    </source>
</evidence>
<keyword evidence="6 7" id="KW-0472">Membrane</keyword>
<keyword evidence="9" id="KW-1185">Reference proteome</keyword>
<reference evidence="8" key="3">
    <citation type="journal article" date="2023" name="Microbiol. Resour. Announc.">
        <title>Draft Genome Sequence of Granulicatella sp. Strain S8, Isolated from a Marine Fish, Seriola quinqueradiata.</title>
        <authorList>
            <person name="Lee M."/>
            <person name="Farooq A."/>
            <person name="Jeong J.B."/>
            <person name="Jung M.Y."/>
        </authorList>
    </citation>
    <scope>NUCLEOTIDE SEQUENCE</scope>
    <source>
        <strain evidence="8">S8</strain>
    </source>
</reference>
<dbReference type="RefSeq" id="WP_256945079.1">
    <property type="nucleotide sequence ID" value="NZ_JANHNZ010000004.1"/>
</dbReference>
<dbReference type="Proteomes" id="UP001059480">
    <property type="component" value="Unassembled WGS sequence"/>
</dbReference>
<evidence type="ECO:0000256" key="2">
    <source>
        <dbReference type="ARBA" id="ARBA00005262"/>
    </source>
</evidence>
<name>A0ABT1WN90_9LACT</name>
<comment type="caution">
    <text evidence="8">The sequence shown here is derived from an EMBL/GenBank/DDBJ whole genome shotgun (WGS) entry which is preliminary data.</text>
</comment>
<dbReference type="PANTHER" id="PTHR43663:SF1">
    <property type="entry name" value="CHROMATE TRANSPORTER"/>
    <property type="match status" value="1"/>
</dbReference>
<dbReference type="Pfam" id="PF02417">
    <property type="entry name" value="Chromate_transp"/>
    <property type="match status" value="1"/>
</dbReference>
<reference evidence="8" key="1">
    <citation type="submission" date="2022-07" db="EMBL/GenBank/DDBJ databases">
        <authorList>
            <person name="Jung M.-Y."/>
            <person name="Lee M."/>
        </authorList>
    </citation>
    <scope>NUCLEOTIDE SEQUENCE</scope>
    <source>
        <strain evidence="8">S8</strain>
    </source>
</reference>
<evidence type="ECO:0000256" key="5">
    <source>
        <dbReference type="ARBA" id="ARBA00022989"/>
    </source>
</evidence>
<evidence type="ECO:0000256" key="4">
    <source>
        <dbReference type="ARBA" id="ARBA00022692"/>
    </source>
</evidence>
<comment type="similarity">
    <text evidence="2">Belongs to the chromate ion transporter (CHR) (TC 2.A.51) family.</text>
</comment>
<reference evidence="8" key="2">
    <citation type="journal article" date="2023" name="Curr. Microbiol.">
        <title>Granulicatella seriolae sp. nov., a Novel Facultative Anaerobe Isolated from Yellowtail Marine Fish.</title>
        <authorList>
            <person name="Lee M."/>
            <person name="Choi Y.J."/>
            <person name="Farooq A."/>
            <person name="Jeong J.B."/>
            <person name="Jung M.Y."/>
        </authorList>
    </citation>
    <scope>NUCLEOTIDE SEQUENCE</scope>
    <source>
        <strain evidence="8">S8</strain>
    </source>
</reference>
<feature type="transmembrane region" description="Helical" evidence="7">
    <location>
        <begin position="128"/>
        <end position="150"/>
    </location>
</feature>
<keyword evidence="3" id="KW-1003">Cell membrane</keyword>
<feature type="transmembrane region" description="Helical" evidence="7">
    <location>
        <begin position="100"/>
        <end position="122"/>
    </location>
</feature>
<accession>A0ABT1WN90</accession>
<evidence type="ECO:0000313" key="8">
    <source>
        <dbReference type="EMBL" id="MCQ9209963.1"/>
    </source>
</evidence>
<feature type="transmembrane region" description="Helical" evidence="7">
    <location>
        <begin position="162"/>
        <end position="192"/>
    </location>
</feature>
<dbReference type="EMBL" id="JANHNZ010000004">
    <property type="protein sequence ID" value="MCQ9209963.1"/>
    <property type="molecule type" value="Genomic_DNA"/>
</dbReference>
<dbReference type="PANTHER" id="PTHR43663">
    <property type="entry name" value="CHROMATE TRANSPORT PROTEIN-RELATED"/>
    <property type="match status" value="1"/>
</dbReference>
<proteinExistence type="inferred from homology"/>
<evidence type="ECO:0000256" key="6">
    <source>
        <dbReference type="ARBA" id="ARBA00023136"/>
    </source>
</evidence>
<dbReference type="InterPro" id="IPR003370">
    <property type="entry name" value="Chromate_transpt"/>
</dbReference>
<sequence>MTNHIQETNKDIQMDDSLVQASQASLWTLFKETFYISAFTFGGGYVMLPLMRRRFVQQLHWIDEPEMIDLFSIAQSAPGVMAINASILIGYRLKGFRGSLIAILATILPPLIIISIISYFYLAFSQNVYVAAVLRGMQAGIAAVIIDVVIKMAGDIFKQKWIPAIVLMFAAFVAVYFFKVNIIYVIVFAAIYGVTAEKIWPPKVAAASKEEGAKS</sequence>
<dbReference type="InterPro" id="IPR052518">
    <property type="entry name" value="CHR_Transporter"/>
</dbReference>
<keyword evidence="4 7" id="KW-0812">Transmembrane</keyword>
<keyword evidence="5 7" id="KW-1133">Transmembrane helix</keyword>
<gene>
    <name evidence="8" type="ORF">NPA36_05295</name>
</gene>